<dbReference type="OrthoDB" id="668782at2"/>
<keyword evidence="4" id="KW-1185">Reference proteome</keyword>
<evidence type="ECO:0000259" key="2">
    <source>
        <dbReference type="Pfam" id="PF03795"/>
    </source>
</evidence>
<dbReference type="RefSeq" id="WP_138689411.1">
    <property type="nucleotide sequence ID" value="NZ_JBHSAZ010000030.1"/>
</dbReference>
<evidence type="ECO:0000313" key="3">
    <source>
        <dbReference type="EMBL" id="TMR36581.1"/>
    </source>
</evidence>
<evidence type="ECO:0000313" key="4">
    <source>
        <dbReference type="Proteomes" id="UP000306628"/>
    </source>
</evidence>
<dbReference type="InterPro" id="IPR005545">
    <property type="entry name" value="YCII"/>
</dbReference>
<dbReference type="PANTHER" id="PTHR35174:SF3">
    <property type="entry name" value="BLL7171 PROTEIN"/>
    <property type="match status" value="1"/>
</dbReference>
<evidence type="ECO:0000256" key="1">
    <source>
        <dbReference type="ARBA" id="ARBA00007689"/>
    </source>
</evidence>
<name>A0A5S4GVQ8_9ACTN</name>
<gene>
    <name evidence="3" type="ORF">ETD85_10320</name>
</gene>
<comment type="caution">
    <text evidence="3">The sequence shown here is derived from an EMBL/GenBank/DDBJ whole genome shotgun (WGS) entry which is preliminary data.</text>
</comment>
<sequence>MKYMMFVCTDTAPDTDTAGWPDIEVWVAENDARGRRLHGDRLAPTSAATTVRVREGELLVSDGPFAEVKEVIVGYDVLECADLDEAIEVARAHPMARAGRLELRPFHVEDAAPRD</sequence>
<dbReference type="AlphaFoldDB" id="A0A5S4GVQ8"/>
<dbReference type="Proteomes" id="UP000306628">
    <property type="component" value="Unassembled WGS sequence"/>
</dbReference>
<dbReference type="SUPFAM" id="SSF54909">
    <property type="entry name" value="Dimeric alpha+beta barrel"/>
    <property type="match status" value="1"/>
</dbReference>
<dbReference type="Gene3D" id="3.30.70.1060">
    <property type="entry name" value="Dimeric alpha+beta barrel"/>
    <property type="match status" value="1"/>
</dbReference>
<dbReference type="PANTHER" id="PTHR35174">
    <property type="entry name" value="BLL7171 PROTEIN-RELATED"/>
    <property type="match status" value="1"/>
</dbReference>
<comment type="similarity">
    <text evidence="1">Belongs to the YciI family.</text>
</comment>
<accession>A0A5S4GVQ8</accession>
<protein>
    <recommendedName>
        <fullName evidence="2">YCII-related domain-containing protein</fullName>
    </recommendedName>
</protein>
<proteinExistence type="inferred from homology"/>
<feature type="domain" description="YCII-related" evidence="2">
    <location>
        <begin position="21"/>
        <end position="105"/>
    </location>
</feature>
<dbReference type="InterPro" id="IPR011008">
    <property type="entry name" value="Dimeric_a/b-barrel"/>
</dbReference>
<reference evidence="3 4" key="1">
    <citation type="submission" date="2019-05" db="EMBL/GenBank/DDBJ databases">
        <title>Draft genome sequence of Nonomuraea zeae DSM 100528.</title>
        <authorList>
            <person name="Saricaoglu S."/>
            <person name="Isik K."/>
        </authorList>
    </citation>
    <scope>NUCLEOTIDE SEQUENCE [LARGE SCALE GENOMIC DNA]</scope>
    <source>
        <strain evidence="3 4">DSM 100528</strain>
    </source>
</reference>
<dbReference type="EMBL" id="VCKX01000023">
    <property type="protein sequence ID" value="TMR36581.1"/>
    <property type="molecule type" value="Genomic_DNA"/>
</dbReference>
<dbReference type="Pfam" id="PF03795">
    <property type="entry name" value="YCII"/>
    <property type="match status" value="1"/>
</dbReference>
<organism evidence="3 4">
    <name type="scientific">Nonomuraea zeae</name>
    <dbReference type="NCBI Taxonomy" id="1642303"/>
    <lineage>
        <taxon>Bacteria</taxon>
        <taxon>Bacillati</taxon>
        <taxon>Actinomycetota</taxon>
        <taxon>Actinomycetes</taxon>
        <taxon>Streptosporangiales</taxon>
        <taxon>Streptosporangiaceae</taxon>
        <taxon>Nonomuraea</taxon>
    </lineage>
</organism>